<proteinExistence type="predicted"/>
<dbReference type="Proteomes" id="UP000649179">
    <property type="component" value="Unassembled WGS sequence"/>
</dbReference>
<comment type="caution">
    <text evidence="2">The sequence shown here is derived from an EMBL/GenBank/DDBJ whole genome shotgun (WGS) entry which is preliminary data.</text>
</comment>
<reference evidence="2" key="1">
    <citation type="journal article" date="2014" name="Int. J. Syst. Evol. Microbiol.">
        <title>Complete genome sequence of Corynebacterium casei LMG S-19264T (=DSM 44701T), isolated from a smear-ripened cheese.</title>
        <authorList>
            <consortium name="US DOE Joint Genome Institute (JGI-PGF)"/>
            <person name="Walter F."/>
            <person name="Albersmeier A."/>
            <person name="Kalinowski J."/>
            <person name="Ruckert C."/>
        </authorList>
    </citation>
    <scope>NUCLEOTIDE SEQUENCE</scope>
    <source>
        <strain evidence="2">CGMCC 1.16067</strain>
    </source>
</reference>
<keyword evidence="3" id="KW-1185">Reference proteome</keyword>
<dbReference type="EMBL" id="BMKQ01000001">
    <property type="protein sequence ID" value="GGF41396.1"/>
    <property type="molecule type" value="Genomic_DNA"/>
</dbReference>
<dbReference type="RefSeq" id="WP_188779129.1">
    <property type="nucleotide sequence ID" value="NZ_BMKQ01000001.1"/>
</dbReference>
<dbReference type="Pfam" id="PF04577">
    <property type="entry name" value="Glyco_transf_61"/>
    <property type="match status" value="1"/>
</dbReference>
<dbReference type="GO" id="GO:0016757">
    <property type="term" value="F:glycosyltransferase activity"/>
    <property type="evidence" value="ECO:0007669"/>
    <property type="project" value="InterPro"/>
</dbReference>
<accession>A0A917BFM8</accession>
<dbReference type="AlphaFoldDB" id="A0A917BFM8"/>
<evidence type="ECO:0000313" key="3">
    <source>
        <dbReference type="Proteomes" id="UP000649179"/>
    </source>
</evidence>
<sequence>MTASGPTAWAVPPFPHEPVDEPTLSLVEDAYLTRMQRGPLRTVRRPDRWISGAVHSADGRLVRDSQKIGGLGGNRLVAADPNRVPIAADARRLPGTWLYGGHWIDHFGHFVTETLPTLWPRDLRVDGLVFHAFGPAHAGVLDWERTALDLTSYAGLPVEVVKTEPVRVERLHVPTRGVVVNGWAHPGAVEVWSQMARTAGGRGALRTDGPRVFLSRTGFNTRLRERGEPTRSDAGRDHALDEVFARTNFEVVEPERLPVADQVRLVAGASVLAGGAGTALHLSAFAPAGVRVLEIGDTRSPGWQVPHQQVLDHAREHPSALVPAEVPPESYPAVLERLGLA</sequence>
<gene>
    <name evidence="2" type="ORF">GCM10011519_13980</name>
</gene>
<dbReference type="InterPro" id="IPR049625">
    <property type="entry name" value="Glyco_transf_61_cat"/>
</dbReference>
<name>A0A917BFM8_9ACTN</name>
<organism evidence="2 3">
    <name type="scientific">Marmoricola endophyticus</name>
    <dbReference type="NCBI Taxonomy" id="2040280"/>
    <lineage>
        <taxon>Bacteria</taxon>
        <taxon>Bacillati</taxon>
        <taxon>Actinomycetota</taxon>
        <taxon>Actinomycetes</taxon>
        <taxon>Propionibacteriales</taxon>
        <taxon>Nocardioidaceae</taxon>
        <taxon>Marmoricola</taxon>
    </lineage>
</organism>
<evidence type="ECO:0000259" key="1">
    <source>
        <dbReference type="Pfam" id="PF04577"/>
    </source>
</evidence>
<protein>
    <recommendedName>
        <fullName evidence="1">Glycosyltransferase 61 catalytic domain-containing protein</fullName>
    </recommendedName>
</protein>
<reference evidence="2" key="2">
    <citation type="submission" date="2020-09" db="EMBL/GenBank/DDBJ databases">
        <authorList>
            <person name="Sun Q."/>
            <person name="Zhou Y."/>
        </authorList>
    </citation>
    <scope>NUCLEOTIDE SEQUENCE</scope>
    <source>
        <strain evidence="2">CGMCC 1.16067</strain>
    </source>
</reference>
<feature type="domain" description="Glycosyltransferase 61 catalytic" evidence="1">
    <location>
        <begin position="107"/>
        <end position="292"/>
    </location>
</feature>
<evidence type="ECO:0000313" key="2">
    <source>
        <dbReference type="EMBL" id="GGF41396.1"/>
    </source>
</evidence>